<dbReference type="SMART" id="SM00404">
    <property type="entry name" value="PTPc_motif"/>
    <property type="match status" value="1"/>
</dbReference>
<dbReference type="Pfam" id="PF06602">
    <property type="entry name" value="Myotub-related"/>
    <property type="match status" value="1"/>
</dbReference>
<keyword evidence="8" id="KW-0472">Membrane</keyword>
<dbReference type="InterPro" id="IPR010569">
    <property type="entry name" value="Myotubularin-like_Pase_dom"/>
</dbReference>
<keyword evidence="6" id="KW-0378">Hydrolase</keyword>
<dbReference type="InterPro" id="IPR030564">
    <property type="entry name" value="Myotubularin"/>
</dbReference>
<dbReference type="GO" id="GO:0052629">
    <property type="term" value="F:phosphatidylinositol-3,5-bisphosphate 3-phosphatase activity"/>
    <property type="evidence" value="ECO:0007669"/>
    <property type="project" value="UniProtKB-EC"/>
</dbReference>
<dbReference type="InterPro" id="IPR003595">
    <property type="entry name" value="Tyr_Pase_cat"/>
</dbReference>
<sequence>MDATSSLAEKMASKTASSNSLDSSSKSSSLGSKHGAENGVLRDTPFAYLEGEEDQDQKNDVTYVCPYRGPVFGALTITNYRLYFRSLPLRDQEPPLVVDVPLGVIARVEKIGGATSRGENSYGIEIFCKDMRNLRFAHKQQNHSRRTVFEKLQANAFPLSYSGKLFAFAHAAAAQPAANANAAAVSAGCDGWAVYEPLAELRRLGVPNDMWRATKLNESYGICDSYPAVWAVPKAASDDFLRRVAQFRSRCRLPVLSWMNPRTQATITRCSQPLVGVSGKRNADDETYLSYIMEANAQSDKLTIMDARPSANAIANKAKGGGYESEDAYKNVEINFLDIHNIHVMRESLRKVKEACYPTTDDSKWQTAIDSTLWLKHIRCILAGAVRIVDKVETMSTSVVVHCSDGWDRTAQLTALSMLLLDPYYRTVRGFEVLIEKEWLSFGHKFQQRIGHGDNKHSDADRSPVFLQFIDSVWQVSHQFSNAFEFNEHFLITIVDHLYSCRFGTFLCNTEAERVADDLKHKTTSLWTHINSSLDQYLNPLFPSFTHGAEPVLRPIASVRAVRLWKGLYCRWNPGLCAPQHGCQRTRELLSKQDQLFKHVNELRLKLNNRSNNMQTTTRLASPMH</sequence>
<feature type="region of interest" description="Disordered" evidence="11">
    <location>
        <begin position="1"/>
        <end position="39"/>
    </location>
</feature>
<keyword evidence="7" id="KW-0443">Lipid metabolism</keyword>
<dbReference type="SMART" id="SM00568">
    <property type="entry name" value="GRAM"/>
    <property type="match status" value="1"/>
</dbReference>
<comment type="caution">
    <text evidence="13">The sequence shown here is derived from an EMBL/GenBank/DDBJ whole genome shotgun (WGS) entry which is preliminary data.</text>
</comment>
<evidence type="ECO:0000256" key="4">
    <source>
        <dbReference type="ARBA" id="ARBA00012903"/>
    </source>
</evidence>
<organism evidence="13 14">
    <name type="scientific">Drosophila rubida</name>
    <dbReference type="NCBI Taxonomy" id="30044"/>
    <lineage>
        <taxon>Eukaryota</taxon>
        <taxon>Metazoa</taxon>
        <taxon>Ecdysozoa</taxon>
        <taxon>Arthropoda</taxon>
        <taxon>Hexapoda</taxon>
        <taxon>Insecta</taxon>
        <taxon>Pterygota</taxon>
        <taxon>Neoptera</taxon>
        <taxon>Endopterygota</taxon>
        <taxon>Diptera</taxon>
        <taxon>Brachycera</taxon>
        <taxon>Muscomorpha</taxon>
        <taxon>Ephydroidea</taxon>
        <taxon>Drosophilidae</taxon>
        <taxon>Drosophila</taxon>
    </lineage>
</organism>
<name>A0AAD4K609_9MUSC</name>
<evidence type="ECO:0000313" key="14">
    <source>
        <dbReference type="Proteomes" id="UP001200034"/>
    </source>
</evidence>
<accession>A0AAD4K609</accession>
<proteinExistence type="inferred from homology"/>
<dbReference type="InterPro" id="IPR029021">
    <property type="entry name" value="Prot-tyrosine_phosphatase-like"/>
</dbReference>
<dbReference type="Gene3D" id="2.30.29.30">
    <property type="entry name" value="Pleckstrin-homology domain (PH domain)/Phosphotyrosine-binding domain (PTB)"/>
    <property type="match status" value="1"/>
</dbReference>
<evidence type="ECO:0000256" key="9">
    <source>
        <dbReference type="PIRSR" id="PIRSR630564-1"/>
    </source>
</evidence>
<dbReference type="InterPro" id="IPR004182">
    <property type="entry name" value="GRAM"/>
</dbReference>
<feature type="binding site" evidence="10">
    <location>
        <begin position="341"/>
        <end position="342"/>
    </location>
    <ligand>
        <name>substrate</name>
    </ligand>
</feature>
<dbReference type="InterPro" id="IPR011993">
    <property type="entry name" value="PH-like_dom_sf"/>
</dbReference>
<dbReference type="EMBL" id="JAJJHW010001127">
    <property type="protein sequence ID" value="KAH8376806.1"/>
    <property type="molecule type" value="Genomic_DNA"/>
</dbReference>
<protein>
    <recommendedName>
        <fullName evidence="4">phosphatidylinositol-3,5-bisphosphate 3-phosphatase</fullName>
        <ecNumber evidence="4">3.1.3.95</ecNumber>
    </recommendedName>
</protein>
<evidence type="ECO:0000256" key="8">
    <source>
        <dbReference type="ARBA" id="ARBA00023136"/>
    </source>
</evidence>
<dbReference type="SUPFAM" id="SSF50729">
    <property type="entry name" value="PH domain-like"/>
    <property type="match status" value="1"/>
</dbReference>
<dbReference type="GO" id="GO:0046856">
    <property type="term" value="P:phosphatidylinositol dephosphorylation"/>
    <property type="evidence" value="ECO:0007669"/>
    <property type="project" value="TreeGrafter"/>
</dbReference>
<evidence type="ECO:0000256" key="1">
    <source>
        <dbReference type="ARBA" id="ARBA00004184"/>
    </source>
</evidence>
<dbReference type="SUPFAM" id="SSF52799">
    <property type="entry name" value="(Phosphotyrosine protein) phosphatases II"/>
    <property type="match status" value="1"/>
</dbReference>
<dbReference type="AlphaFoldDB" id="A0AAD4K609"/>
<gene>
    <name evidence="13" type="ORF">KR093_001435</name>
</gene>
<dbReference type="GO" id="GO:0004438">
    <property type="term" value="F:phosphatidylinositol-3-phosphate phosphatase activity"/>
    <property type="evidence" value="ECO:0007669"/>
    <property type="project" value="TreeGrafter"/>
</dbReference>
<dbReference type="PANTHER" id="PTHR10807">
    <property type="entry name" value="MYOTUBULARIN-RELATED"/>
    <property type="match status" value="1"/>
</dbReference>
<dbReference type="GO" id="GO:0012505">
    <property type="term" value="C:endomembrane system"/>
    <property type="evidence" value="ECO:0007669"/>
    <property type="project" value="UniProtKB-SubCell"/>
</dbReference>
<evidence type="ECO:0000256" key="3">
    <source>
        <dbReference type="ARBA" id="ARBA00007471"/>
    </source>
</evidence>
<dbReference type="PROSITE" id="PS51339">
    <property type="entry name" value="PPASE_MYOTUBULARIN"/>
    <property type="match status" value="1"/>
</dbReference>
<feature type="binding site" evidence="10">
    <location>
        <begin position="403"/>
        <end position="409"/>
    </location>
    <ligand>
        <name>substrate</name>
    </ligand>
</feature>
<evidence type="ECO:0000313" key="13">
    <source>
        <dbReference type="EMBL" id="KAH8376806.1"/>
    </source>
</evidence>
<feature type="binding site" evidence="10">
    <location>
        <begin position="316"/>
        <end position="319"/>
    </location>
    <ligand>
        <name>substrate</name>
    </ligand>
</feature>
<dbReference type="GO" id="GO:0005737">
    <property type="term" value="C:cytoplasm"/>
    <property type="evidence" value="ECO:0007669"/>
    <property type="project" value="UniProtKB-SubCell"/>
</dbReference>
<dbReference type="GO" id="GO:0016020">
    <property type="term" value="C:membrane"/>
    <property type="evidence" value="ECO:0007669"/>
    <property type="project" value="TreeGrafter"/>
</dbReference>
<evidence type="ECO:0000256" key="11">
    <source>
        <dbReference type="SAM" id="MobiDB-lite"/>
    </source>
</evidence>
<reference evidence="13" key="1">
    <citation type="journal article" date="2021" name="Mol. Ecol. Resour.">
        <title>Phylogenomic analyses of the genus Drosophila reveals genomic signals of climate adaptation.</title>
        <authorList>
            <person name="Li F."/>
            <person name="Rane R.V."/>
            <person name="Luria V."/>
            <person name="Xiong Z."/>
            <person name="Chen J."/>
            <person name="Li Z."/>
            <person name="Catullo R.A."/>
            <person name="Griffin P.C."/>
            <person name="Schiffer M."/>
            <person name="Pearce S."/>
            <person name="Lee S.F."/>
            <person name="McElroy K."/>
            <person name="Stocker A."/>
            <person name="Shirriffs J."/>
            <person name="Cockerell F."/>
            <person name="Coppin C."/>
            <person name="Sgro C.M."/>
            <person name="Karger A."/>
            <person name="Cain J.W."/>
            <person name="Weber J.A."/>
            <person name="Santpere G."/>
            <person name="Kirschner M.W."/>
            <person name="Hoffmann A.A."/>
            <person name="Oakeshott J.G."/>
            <person name="Zhang G."/>
        </authorList>
    </citation>
    <scope>NUCLEOTIDE SEQUENCE</scope>
    <source>
        <strain evidence="13">BGI-SZ-2011g</strain>
    </source>
</reference>
<dbReference type="CDD" id="cd13357">
    <property type="entry name" value="PH-GRAM_MTMR2_insect-like"/>
    <property type="match status" value="1"/>
</dbReference>
<feature type="active site" description="Phosphocysteine intermediate" evidence="9">
    <location>
        <position position="403"/>
    </location>
</feature>
<dbReference type="PANTHER" id="PTHR10807:SF128">
    <property type="entry name" value="PHOSPHATIDYLINOSITOL-3,5-BISPHOSPHATE 3-PHOSPHATASE"/>
    <property type="match status" value="1"/>
</dbReference>
<evidence type="ECO:0000259" key="12">
    <source>
        <dbReference type="PROSITE" id="PS51339"/>
    </source>
</evidence>
<keyword evidence="14" id="KW-1185">Reference proteome</keyword>
<dbReference type="InterPro" id="IPR016130">
    <property type="entry name" value="Tyr_Pase_AS"/>
</dbReference>
<dbReference type="Proteomes" id="UP001200034">
    <property type="component" value="Unassembled WGS sequence"/>
</dbReference>
<dbReference type="PROSITE" id="PS00383">
    <property type="entry name" value="TYR_PHOSPHATASE_1"/>
    <property type="match status" value="1"/>
</dbReference>
<evidence type="ECO:0000256" key="2">
    <source>
        <dbReference type="ARBA" id="ARBA00004496"/>
    </source>
</evidence>
<evidence type="ECO:0000256" key="7">
    <source>
        <dbReference type="ARBA" id="ARBA00023098"/>
    </source>
</evidence>
<keyword evidence="5" id="KW-0963">Cytoplasm</keyword>
<dbReference type="CDD" id="cd14535">
    <property type="entry name" value="PTP-MTM1-like"/>
    <property type="match status" value="1"/>
</dbReference>
<comment type="similarity">
    <text evidence="3">Belongs to the protein-tyrosine phosphatase family. Non-receptor class myotubularin subfamily.</text>
</comment>
<evidence type="ECO:0000256" key="5">
    <source>
        <dbReference type="ARBA" id="ARBA00022490"/>
    </source>
</evidence>
<evidence type="ECO:0000256" key="6">
    <source>
        <dbReference type="ARBA" id="ARBA00022801"/>
    </source>
</evidence>
<comment type="subcellular location">
    <subcellularLocation>
        <location evidence="2">Cytoplasm</location>
    </subcellularLocation>
    <subcellularLocation>
        <location evidence="1">Endomembrane system</location>
        <topology evidence="1">Peripheral membrane protein</topology>
    </subcellularLocation>
</comment>
<dbReference type="FunFam" id="2.30.29.30:FF:000038">
    <property type="entry name" value="Myotubularin 1, isoform CRA_a"/>
    <property type="match status" value="1"/>
</dbReference>
<feature type="domain" description="Myotubularin phosphatase" evidence="12">
    <location>
        <begin position="191"/>
        <end position="569"/>
    </location>
</feature>
<feature type="compositionally biased region" description="Low complexity" evidence="11">
    <location>
        <begin position="13"/>
        <end position="33"/>
    </location>
</feature>
<evidence type="ECO:0000256" key="10">
    <source>
        <dbReference type="PIRSR" id="PIRSR630564-2"/>
    </source>
</evidence>
<dbReference type="Pfam" id="PF02893">
    <property type="entry name" value="GRAM"/>
    <property type="match status" value="1"/>
</dbReference>
<dbReference type="EC" id="3.1.3.95" evidence="4"/>